<feature type="transmembrane region" description="Helical" evidence="1">
    <location>
        <begin position="134"/>
        <end position="166"/>
    </location>
</feature>
<accession>A0A1B2IV34</accession>
<keyword evidence="1" id="KW-1133">Transmembrane helix</keyword>
<keyword evidence="1" id="KW-0812">Transmembrane</keyword>
<protein>
    <submittedName>
        <fullName evidence="2">Uncharacterized protein</fullName>
    </submittedName>
</protein>
<dbReference type="KEGG" id="lpd:AYR62_01550"/>
<organism evidence="2 3">
    <name type="scientific">Secundilactobacillus paracollinoides</name>
    <dbReference type="NCBI Taxonomy" id="240427"/>
    <lineage>
        <taxon>Bacteria</taxon>
        <taxon>Bacillati</taxon>
        <taxon>Bacillota</taxon>
        <taxon>Bacilli</taxon>
        <taxon>Lactobacillales</taxon>
        <taxon>Lactobacillaceae</taxon>
        <taxon>Secundilactobacillus</taxon>
    </lineage>
</organism>
<dbReference type="RefSeq" id="WP_054708881.1">
    <property type="nucleotide sequence ID" value="NZ_CP014912.1"/>
</dbReference>
<dbReference type="AlphaFoldDB" id="A0A1B2IV34"/>
<feature type="transmembrane region" description="Helical" evidence="1">
    <location>
        <begin position="89"/>
        <end position="114"/>
    </location>
</feature>
<sequence>MTSFGKLLVTMWQEKNRTVYQLTGIGLIGLIVWTLLEVFRGNSFSVIGDLSAMVFGLVGFVLFILLARDQEHVWTANNYRLIPVSDTKLYTANVLTTLLSYVYFVVIQVVIIFICSLTNFGDPFGQSSVVYYDTFGVMILMAALLLFGWIFISTIHLVTTSVAAFLPAFRQRLIRVILAIIVFFVVVNIVSWMQKLLSSALGNMVNLNMLGGTPTAQLGSATLIAAGYFLVSAVILSVVNVYLMKHWVETSTKAA</sequence>
<name>A0A1B2IV34_9LACO</name>
<dbReference type="OrthoDB" id="2248033at2"/>
<feature type="transmembrane region" description="Helical" evidence="1">
    <location>
        <begin position="45"/>
        <end position="68"/>
    </location>
</feature>
<dbReference type="Proteomes" id="UP000093267">
    <property type="component" value="Chromosome"/>
</dbReference>
<keyword evidence="1" id="KW-0472">Membrane</keyword>
<evidence type="ECO:0000313" key="3">
    <source>
        <dbReference type="Proteomes" id="UP000093267"/>
    </source>
</evidence>
<evidence type="ECO:0000256" key="1">
    <source>
        <dbReference type="SAM" id="Phobius"/>
    </source>
</evidence>
<evidence type="ECO:0000313" key="2">
    <source>
        <dbReference type="EMBL" id="ANZ65924.1"/>
    </source>
</evidence>
<reference evidence="2 3" key="1">
    <citation type="submission" date="2016-03" db="EMBL/GenBank/DDBJ databases">
        <title>Pediococcus and Lactobacillus from brewery environment - whole genome sequencing and assembly.</title>
        <authorList>
            <person name="Behr J."/>
            <person name="Geissler A.J."/>
            <person name="Vogel R.F."/>
        </authorList>
    </citation>
    <scope>NUCLEOTIDE SEQUENCE [LARGE SCALE GENOMIC DNA]</scope>
    <source>
        <strain evidence="2 3">TMW 1.1995</strain>
    </source>
</reference>
<feature type="transmembrane region" description="Helical" evidence="1">
    <location>
        <begin position="173"/>
        <end position="193"/>
    </location>
</feature>
<dbReference type="STRING" id="240427.AYR62_01550"/>
<feature type="transmembrane region" description="Helical" evidence="1">
    <location>
        <begin position="218"/>
        <end position="243"/>
    </location>
</feature>
<proteinExistence type="predicted"/>
<feature type="transmembrane region" description="Helical" evidence="1">
    <location>
        <begin position="20"/>
        <end position="39"/>
    </location>
</feature>
<gene>
    <name evidence="2" type="ORF">AYR63_01395</name>
</gene>
<dbReference type="EMBL" id="CP014924">
    <property type="protein sequence ID" value="ANZ65924.1"/>
    <property type="molecule type" value="Genomic_DNA"/>
</dbReference>
<keyword evidence="3" id="KW-1185">Reference proteome</keyword>